<evidence type="ECO:0000256" key="6">
    <source>
        <dbReference type="ARBA" id="ARBA00023136"/>
    </source>
</evidence>
<feature type="transmembrane region" description="Helical" evidence="8">
    <location>
        <begin position="48"/>
        <end position="71"/>
    </location>
</feature>
<feature type="transmembrane region" description="Helical" evidence="8">
    <location>
        <begin position="182"/>
        <end position="202"/>
    </location>
</feature>
<evidence type="ECO:0000256" key="5">
    <source>
        <dbReference type="ARBA" id="ARBA00022989"/>
    </source>
</evidence>
<dbReference type="InterPro" id="IPR012404">
    <property type="entry name" value="UCP036436"/>
</dbReference>
<feature type="transmembrane region" description="Helical" evidence="8">
    <location>
        <begin position="223"/>
        <end position="246"/>
    </location>
</feature>
<feature type="transmembrane region" description="Helical" evidence="8">
    <location>
        <begin position="91"/>
        <end position="112"/>
    </location>
</feature>
<feature type="transmembrane region" description="Helical" evidence="8">
    <location>
        <begin position="148"/>
        <end position="170"/>
    </location>
</feature>
<feature type="transmembrane region" description="Helical" evidence="8">
    <location>
        <begin position="124"/>
        <end position="141"/>
    </location>
</feature>
<evidence type="ECO:0008006" key="11">
    <source>
        <dbReference type="Google" id="ProtNLM"/>
    </source>
</evidence>
<gene>
    <name evidence="9" type="ORF">ONB1V03_LOCUS10995</name>
</gene>
<dbReference type="InterPro" id="IPR037185">
    <property type="entry name" value="EmrE-like"/>
</dbReference>
<dbReference type="SUPFAM" id="SSF103481">
    <property type="entry name" value="Multidrug resistance efflux transporter EmrE"/>
    <property type="match status" value="1"/>
</dbReference>
<evidence type="ECO:0000256" key="1">
    <source>
        <dbReference type="ARBA" id="ARBA00004141"/>
    </source>
</evidence>
<keyword evidence="10" id="KW-1185">Reference proteome</keyword>
<feature type="transmembrane region" description="Helical" evidence="8">
    <location>
        <begin position="266"/>
        <end position="288"/>
    </location>
</feature>
<evidence type="ECO:0000256" key="7">
    <source>
        <dbReference type="SAM" id="MobiDB-lite"/>
    </source>
</evidence>
<evidence type="ECO:0000313" key="9">
    <source>
        <dbReference type="EMBL" id="CAD7654348.1"/>
    </source>
</evidence>
<dbReference type="AlphaFoldDB" id="A0A7R9QRS2"/>
<comment type="similarity">
    <text evidence="2">Belongs to the SLC35F solute transporter family.</text>
</comment>
<keyword evidence="4 8" id="KW-0812">Transmembrane</keyword>
<reference evidence="9" key="1">
    <citation type="submission" date="2020-11" db="EMBL/GenBank/DDBJ databases">
        <authorList>
            <person name="Tran Van P."/>
        </authorList>
    </citation>
    <scope>NUCLEOTIDE SEQUENCE</scope>
</reference>
<organism evidence="9">
    <name type="scientific">Oppiella nova</name>
    <dbReference type="NCBI Taxonomy" id="334625"/>
    <lineage>
        <taxon>Eukaryota</taxon>
        <taxon>Metazoa</taxon>
        <taxon>Ecdysozoa</taxon>
        <taxon>Arthropoda</taxon>
        <taxon>Chelicerata</taxon>
        <taxon>Arachnida</taxon>
        <taxon>Acari</taxon>
        <taxon>Acariformes</taxon>
        <taxon>Sarcoptiformes</taxon>
        <taxon>Oribatida</taxon>
        <taxon>Brachypylina</taxon>
        <taxon>Oppioidea</taxon>
        <taxon>Oppiidae</taxon>
        <taxon>Oppiella</taxon>
    </lineage>
</organism>
<sequence length="396" mass="44255">MAWSKYQVFLAILMVITGSINTLATKWADISLSMGRDGTVRPFNHPFLQAVAMFLGEMSCLLAYKLLYLYYKRKDYTDDQLPPSISGSRGFNPLIFLPPALCDMTATSLMYIGLNLTYASSFQMLRGALIIFTGLLSVAFLNRQLKRYEWLGIFFVMSGLLIVGTSDMIFGANSSSIGRNNVITGDLLIIMAQIITATQMVIEEKFVSGHNVSPLQAVGWEGLFGACILSTLLIPMYFIPTGNFVFKNPYGQMEDAIDGVYQMAHSWQVSFALIGTIISISFFNFAGISVTKQISATTRTVLDSIRTFVIWIFSLSIGWETFSQRTFIQVTGFTVLMIGMFLYNNVFIRPFLIRRGLIRSDDSDESDISPILRGDDTPVIPTMNNPSLQRNDSIYS</sequence>
<protein>
    <recommendedName>
        <fullName evidence="11">Solute carrier family 35 member F6</fullName>
    </recommendedName>
</protein>
<evidence type="ECO:0000256" key="2">
    <source>
        <dbReference type="ARBA" id="ARBA00007863"/>
    </source>
</evidence>
<dbReference type="EMBL" id="CAJPVJ010007841">
    <property type="protein sequence ID" value="CAG2171535.1"/>
    <property type="molecule type" value="Genomic_DNA"/>
</dbReference>
<evidence type="ECO:0000256" key="4">
    <source>
        <dbReference type="ARBA" id="ARBA00022692"/>
    </source>
</evidence>
<keyword evidence="6 8" id="KW-0472">Membrane</keyword>
<dbReference type="Proteomes" id="UP000728032">
    <property type="component" value="Unassembled WGS sequence"/>
</dbReference>
<name>A0A7R9QRS2_9ACAR</name>
<dbReference type="PIRSF" id="PIRSF036436">
    <property type="entry name" value="UCP036436"/>
    <property type="match status" value="1"/>
</dbReference>
<evidence type="ECO:0000313" key="10">
    <source>
        <dbReference type="Proteomes" id="UP000728032"/>
    </source>
</evidence>
<dbReference type="PANTHER" id="PTHR13146">
    <property type="match status" value="1"/>
</dbReference>
<dbReference type="InterPro" id="IPR009262">
    <property type="entry name" value="SLC35_F1/F2/F6"/>
</dbReference>
<evidence type="ECO:0000256" key="8">
    <source>
        <dbReference type="SAM" id="Phobius"/>
    </source>
</evidence>
<comment type="subcellular location">
    <subcellularLocation>
        <location evidence="1">Membrane</location>
        <topology evidence="1">Multi-pass membrane protein</topology>
    </subcellularLocation>
</comment>
<keyword evidence="3" id="KW-0813">Transport</keyword>
<proteinExistence type="inferred from homology"/>
<feature type="region of interest" description="Disordered" evidence="7">
    <location>
        <begin position="362"/>
        <end position="396"/>
    </location>
</feature>
<keyword evidence="5 8" id="KW-1133">Transmembrane helix</keyword>
<dbReference type="GO" id="GO:0022857">
    <property type="term" value="F:transmembrane transporter activity"/>
    <property type="evidence" value="ECO:0007669"/>
    <property type="project" value="InterPro"/>
</dbReference>
<feature type="compositionally biased region" description="Polar residues" evidence="7">
    <location>
        <begin position="382"/>
        <end position="396"/>
    </location>
</feature>
<feature type="transmembrane region" description="Helical" evidence="8">
    <location>
        <begin position="300"/>
        <end position="321"/>
    </location>
</feature>
<dbReference type="EMBL" id="OC922666">
    <property type="protein sequence ID" value="CAD7654348.1"/>
    <property type="molecule type" value="Genomic_DNA"/>
</dbReference>
<dbReference type="OrthoDB" id="29773at2759"/>
<evidence type="ECO:0000256" key="3">
    <source>
        <dbReference type="ARBA" id="ARBA00022448"/>
    </source>
</evidence>
<dbReference type="GO" id="GO:0016020">
    <property type="term" value="C:membrane"/>
    <property type="evidence" value="ECO:0007669"/>
    <property type="project" value="UniProtKB-SubCell"/>
</dbReference>
<feature type="transmembrane region" description="Helical" evidence="8">
    <location>
        <begin position="327"/>
        <end position="348"/>
    </location>
</feature>
<accession>A0A7R9QRS2</accession>
<dbReference type="Pfam" id="PF06027">
    <property type="entry name" value="SLC35F"/>
    <property type="match status" value="1"/>
</dbReference>
<dbReference type="PANTHER" id="PTHR13146:SF0">
    <property type="entry name" value="SOLUTE CARRIER FAMILY 35 MEMBER F6"/>
    <property type="match status" value="1"/>
</dbReference>